<dbReference type="EMBL" id="CP062006">
    <property type="protein sequence ID" value="QTC88417.1"/>
    <property type="molecule type" value="Genomic_DNA"/>
</dbReference>
<proteinExistence type="predicted"/>
<reference evidence="1 2" key="1">
    <citation type="submission" date="2020-09" db="EMBL/GenBank/DDBJ databases">
        <title>Brevundimonas sp. LVF1 isolated from an oligotrophic pond in Goettingen, Germany.</title>
        <authorList>
            <person name="Friedrich I."/>
            <person name="Klassen A."/>
            <person name="Neubauer H."/>
            <person name="Schneider D."/>
            <person name="Hertel R."/>
            <person name="Daniel R."/>
        </authorList>
    </citation>
    <scope>NUCLEOTIDE SEQUENCE [LARGE SCALE GENOMIC DNA]</scope>
    <source>
        <strain evidence="1 2">LVF1</strain>
    </source>
</reference>
<protein>
    <submittedName>
        <fullName evidence="1">Type I restriction enzyme HsdR N-terminal domain-containing protein</fullName>
    </submittedName>
</protein>
<organism evidence="1 2">
    <name type="scientific">Brevundimonas pondensis</name>
    <dbReference type="NCBI Taxonomy" id="2774189"/>
    <lineage>
        <taxon>Bacteria</taxon>
        <taxon>Pseudomonadati</taxon>
        <taxon>Pseudomonadota</taxon>
        <taxon>Alphaproteobacteria</taxon>
        <taxon>Caulobacterales</taxon>
        <taxon>Caulobacteraceae</taxon>
        <taxon>Brevundimonas</taxon>
    </lineage>
</organism>
<keyword evidence="2" id="KW-1185">Reference proteome</keyword>
<dbReference type="Gene3D" id="3.90.1570.30">
    <property type="match status" value="1"/>
</dbReference>
<sequence length="571" mass="64454">MNTPDPLDNFLATLDVGALLQSKALPPLSPADNDRLDEIEKLTTAGWTEAEVRADVIDPIVRILGYRKGELFSVDREKAIEFRDAKRFIDYAATIWSQNFWLIEAKRPAARLDGFSQRDLDQALGYATHPEINAAIVIVTDGDLWEVFDRETDVAKPLLRFRRPTLRDNFDNLRRVVGPWQAWFLEKRRILRLVDRVFDHEVNLGRVDEFRGLLDNRLQAKRGTILDNFRAHISSDASLAARKAHLQQCDAATLIDVHLFQPMSLGDLRTISDRLVSLSEKGGFRVLHRLLKDLPRDANDHYWAHALWMLIALEEADVQPKWLPSWLGVGQSGVPLSSAIEKLISLCLTYFAASPGHRAVLLWAASAKRQFKILAHTTPQPEDQARSLHALNRHMRDELSFEQIVTSTEGQLLNEVSRRAHVATANFVAGCRDDRDRFRPLYAEEQVRAMWDQELGLLSSRPNYMAIVRDRDLGDLSTVEAAAIVWDELAHATLCVIAESPRWSAHLLVRHQAIVADLAAQGYWSARKLSGMTDEATRVAPAPEWIAERFFFGDEATAGRLAKAYDGSGAV</sequence>
<name>A0ABX7SL56_9CAUL</name>
<dbReference type="RefSeq" id="WP_207825619.1">
    <property type="nucleotide sequence ID" value="NZ_CP062006.1"/>
</dbReference>
<evidence type="ECO:0000313" key="2">
    <source>
        <dbReference type="Proteomes" id="UP000663942"/>
    </source>
</evidence>
<evidence type="ECO:0000313" key="1">
    <source>
        <dbReference type="EMBL" id="QTC88417.1"/>
    </source>
</evidence>
<accession>A0ABX7SL56</accession>
<gene>
    <name evidence="1" type="ORF">IFE19_03220</name>
</gene>
<dbReference type="Proteomes" id="UP000663942">
    <property type="component" value="Chromosome"/>
</dbReference>